<accession>A0A2G3AKZ5</accession>
<sequence length="134" mass="15838">MHSFEKVKITLWKELGKIFAPSLYNKDVGPYIVIVTSTTAKEFYDNFSFSTTYASKVYVNLDINYIRFLKQKFSTMSMEIQVIESSNINSIPIEEEMFMNRMNIKNLLEFDWTADIQVIFCFLHFDFSFNTSTR</sequence>
<dbReference type="Proteomes" id="UP000222542">
    <property type="component" value="Unassembled WGS sequence"/>
</dbReference>
<dbReference type="InterPro" id="IPR012340">
    <property type="entry name" value="NA-bd_OB-fold"/>
</dbReference>
<protein>
    <submittedName>
        <fullName evidence="1">Uncharacterized protein</fullName>
    </submittedName>
</protein>
<evidence type="ECO:0000313" key="1">
    <source>
        <dbReference type="EMBL" id="PHT94916.1"/>
    </source>
</evidence>
<reference evidence="1 2" key="2">
    <citation type="journal article" date="2017" name="Genome Biol.">
        <title>New reference genome sequences of hot pepper reveal the massive evolution of plant disease-resistance genes by retroduplication.</title>
        <authorList>
            <person name="Kim S."/>
            <person name="Park J."/>
            <person name="Yeom S.I."/>
            <person name="Kim Y.M."/>
            <person name="Seo E."/>
            <person name="Kim K.T."/>
            <person name="Kim M.S."/>
            <person name="Lee J.M."/>
            <person name="Cheong K."/>
            <person name="Shin H.S."/>
            <person name="Kim S.B."/>
            <person name="Han K."/>
            <person name="Lee J."/>
            <person name="Park M."/>
            <person name="Lee H.A."/>
            <person name="Lee H.Y."/>
            <person name="Lee Y."/>
            <person name="Oh S."/>
            <person name="Lee J.H."/>
            <person name="Choi E."/>
            <person name="Choi E."/>
            <person name="Lee S.E."/>
            <person name="Jeon J."/>
            <person name="Kim H."/>
            <person name="Choi G."/>
            <person name="Song H."/>
            <person name="Lee J."/>
            <person name="Lee S.C."/>
            <person name="Kwon J.K."/>
            <person name="Lee H.Y."/>
            <person name="Koo N."/>
            <person name="Hong Y."/>
            <person name="Kim R.W."/>
            <person name="Kang W.H."/>
            <person name="Huh J.H."/>
            <person name="Kang B.C."/>
            <person name="Yang T.J."/>
            <person name="Lee Y.H."/>
            <person name="Bennetzen J.L."/>
            <person name="Choi D."/>
        </authorList>
    </citation>
    <scope>NUCLEOTIDE SEQUENCE [LARGE SCALE GENOMIC DNA]</scope>
    <source>
        <strain evidence="2">cv. CM334</strain>
    </source>
</reference>
<keyword evidence="2" id="KW-1185">Reference proteome</keyword>
<dbReference type="STRING" id="4072.A0A2G3AKZ5"/>
<name>A0A2G3AKZ5_CAPAN</name>
<evidence type="ECO:0000313" key="2">
    <source>
        <dbReference type="Proteomes" id="UP000222542"/>
    </source>
</evidence>
<dbReference type="OMA" id="DINYIRF"/>
<dbReference type="EMBL" id="AYRZ02000001">
    <property type="protein sequence ID" value="PHT94916.1"/>
    <property type="molecule type" value="Genomic_DNA"/>
</dbReference>
<reference evidence="1 2" key="1">
    <citation type="journal article" date="2014" name="Nat. Genet.">
        <title>Genome sequence of the hot pepper provides insights into the evolution of pungency in Capsicum species.</title>
        <authorList>
            <person name="Kim S."/>
            <person name="Park M."/>
            <person name="Yeom S.I."/>
            <person name="Kim Y.M."/>
            <person name="Lee J.M."/>
            <person name="Lee H.A."/>
            <person name="Seo E."/>
            <person name="Choi J."/>
            <person name="Cheong K."/>
            <person name="Kim K.T."/>
            <person name="Jung K."/>
            <person name="Lee G.W."/>
            <person name="Oh S.K."/>
            <person name="Bae C."/>
            <person name="Kim S.B."/>
            <person name="Lee H.Y."/>
            <person name="Kim S.Y."/>
            <person name="Kim M.S."/>
            <person name="Kang B.C."/>
            <person name="Jo Y.D."/>
            <person name="Yang H.B."/>
            <person name="Jeong H.J."/>
            <person name="Kang W.H."/>
            <person name="Kwon J.K."/>
            <person name="Shin C."/>
            <person name="Lim J.Y."/>
            <person name="Park J.H."/>
            <person name="Huh J.H."/>
            <person name="Kim J.S."/>
            <person name="Kim B.D."/>
            <person name="Cohen O."/>
            <person name="Paran I."/>
            <person name="Suh M.C."/>
            <person name="Lee S.B."/>
            <person name="Kim Y.K."/>
            <person name="Shin Y."/>
            <person name="Noh S.J."/>
            <person name="Park J."/>
            <person name="Seo Y.S."/>
            <person name="Kwon S.Y."/>
            <person name="Kim H.A."/>
            <person name="Park J.M."/>
            <person name="Kim H.J."/>
            <person name="Choi S.B."/>
            <person name="Bosland P.W."/>
            <person name="Reeves G."/>
            <person name="Jo S.H."/>
            <person name="Lee B.W."/>
            <person name="Cho H.T."/>
            <person name="Choi H.S."/>
            <person name="Lee M.S."/>
            <person name="Yu Y."/>
            <person name="Do Choi Y."/>
            <person name="Park B.S."/>
            <person name="van Deynze A."/>
            <person name="Ashrafi H."/>
            <person name="Hill T."/>
            <person name="Kim W.T."/>
            <person name="Pai H.S."/>
            <person name="Ahn H.K."/>
            <person name="Yeam I."/>
            <person name="Giovannoni J.J."/>
            <person name="Rose J.K."/>
            <person name="Sorensen I."/>
            <person name="Lee S.J."/>
            <person name="Kim R.W."/>
            <person name="Choi I.Y."/>
            <person name="Choi B.S."/>
            <person name="Lim J.S."/>
            <person name="Lee Y.H."/>
            <person name="Choi D."/>
        </authorList>
    </citation>
    <scope>NUCLEOTIDE SEQUENCE [LARGE SCALE GENOMIC DNA]</scope>
    <source>
        <strain evidence="2">cv. CM334</strain>
    </source>
</reference>
<proteinExistence type="predicted"/>
<dbReference type="Gramene" id="PHT94916">
    <property type="protein sequence ID" value="PHT94916"/>
    <property type="gene ID" value="T459_02798"/>
</dbReference>
<dbReference type="SUPFAM" id="SSF50249">
    <property type="entry name" value="Nucleic acid-binding proteins"/>
    <property type="match status" value="1"/>
</dbReference>
<dbReference type="AlphaFoldDB" id="A0A2G3AKZ5"/>
<organism evidence="1 2">
    <name type="scientific">Capsicum annuum</name>
    <name type="common">Capsicum pepper</name>
    <dbReference type="NCBI Taxonomy" id="4072"/>
    <lineage>
        <taxon>Eukaryota</taxon>
        <taxon>Viridiplantae</taxon>
        <taxon>Streptophyta</taxon>
        <taxon>Embryophyta</taxon>
        <taxon>Tracheophyta</taxon>
        <taxon>Spermatophyta</taxon>
        <taxon>Magnoliopsida</taxon>
        <taxon>eudicotyledons</taxon>
        <taxon>Gunneridae</taxon>
        <taxon>Pentapetalae</taxon>
        <taxon>asterids</taxon>
        <taxon>lamiids</taxon>
        <taxon>Solanales</taxon>
        <taxon>Solanaceae</taxon>
        <taxon>Solanoideae</taxon>
        <taxon>Capsiceae</taxon>
        <taxon>Capsicum</taxon>
    </lineage>
</organism>
<gene>
    <name evidence="1" type="ORF">T459_02798</name>
</gene>
<comment type="caution">
    <text evidence="1">The sequence shown here is derived from an EMBL/GenBank/DDBJ whole genome shotgun (WGS) entry which is preliminary data.</text>
</comment>
<dbReference type="Gene3D" id="2.40.50.140">
    <property type="entry name" value="Nucleic acid-binding proteins"/>
    <property type="match status" value="1"/>
</dbReference>